<comment type="caution">
    <text evidence="1">The sequence shown here is derived from an EMBL/GenBank/DDBJ whole genome shotgun (WGS) entry which is preliminary data.</text>
</comment>
<reference evidence="1 2" key="1">
    <citation type="journal article" date="2020" name="Cell">
        <title>Large-Scale Comparative Analyses of Tick Genomes Elucidate Their Genetic Diversity and Vector Capacities.</title>
        <authorList>
            <consortium name="Tick Genome and Microbiome Consortium (TIGMIC)"/>
            <person name="Jia N."/>
            <person name="Wang J."/>
            <person name="Shi W."/>
            <person name="Du L."/>
            <person name="Sun Y."/>
            <person name="Zhan W."/>
            <person name="Jiang J.F."/>
            <person name="Wang Q."/>
            <person name="Zhang B."/>
            <person name="Ji P."/>
            <person name="Bell-Sakyi L."/>
            <person name="Cui X.M."/>
            <person name="Yuan T.T."/>
            <person name="Jiang B.G."/>
            <person name="Yang W.F."/>
            <person name="Lam T.T."/>
            <person name="Chang Q.C."/>
            <person name="Ding S.J."/>
            <person name="Wang X.J."/>
            <person name="Zhu J.G."/>
            <person name="Ruan X.D."/>
            <person name="Zhao L."/>
            <person name="Wei J.T."/>
            <person name="Ye R.Z."/>
            <person name="Que T.C."/>
            <person name="Du C.H."/>
            <person name="Zhou Y.H."/>
            <person name="Cheng J.X."/>
            <person name="Dai P.F."/>
            <person name="Guo W.B."/>
            <person name="Han X.H."/>
            <person name="Huang E.J."/>
            <person name="Li L.F."/>
            <person name="Wei W."/>
            <person name="Gao Y.C."/>
            <person name="Liu J.Z."/>
            <person name="Shao H.Z."/>
            <person name="Wang X."/>
            <person name="Wang C.C."/>
            <person name="Yang T.C."/>
            <person name="Huo Q.B."/>
            <person name="Li W."/>
            <person name="Chen H.Y."/>
            <person name="Chen S.E."/>
            <person name="Zhou L.G."/>
            <person name="Ni X.B."/>
            <person name="Tian J.H."/>
            <person name="Sheng Y."/>
            <person name="Liu T."/>
            <person name="Pan Y.S."/>
            <person name="Xia L.Y."/>
            <person name="Li J."/>
            <person name="Zhao F."/>
            <person name="Cao W.C."/>
        </authorList>
    </citation>
    <scope>NUCLEOTIDE SEQUENCE [LARGE SCALE GENOMIC DNA]</scope>
    <source>
        <strain evidence="1">Iper-2018</strain>
    </source>
</reference>
<evidence type="ECO:0000313" key="1">
    <source>
        <dbReference type="EMBL" id="KAG0410708.1"/>
    </source>
</evidence>
<proteinExistence type="predicted"/>
<name>A0AC60NU84_IXOPE</name>
<dbReference type="EMBL" id="JABSTQ010011495">
    <property type="protein sequence ID" value="KAG0410708.1"/>
    <property type="molecule type" value="Genomic_DNA"/>
</dbReference>
<gene>
    <name evidence="1" type="ORF">HPB47_012168</name>
</gene>
<accession>A0AC60NU84</accession>
<organism evidence="1 2">
    <name type="scientific">Ixodes persulcatus</name>
    <name type="common">Taiga tick</name>
    <dbReference type="NCBI Taxonomy" id="34615"/>
    <lineage>
        <taxon>Eukaryota</taxon>
        <taxon>Metazoa</taxon>
        <taxon>Ecdysozoa</taxon>
        <taxon>Arthropoda</taxon>
        <taxon>Chelicerata</taxon>
        <taxon>Arachnida</taxon>
        <taxon>Acari</taxon>
        <taxon>Parasitiformes</taxon>
        <taxon>Ixodida</taxon>
        <taxon>Ixodoidea</taxon>
        <taxon>Ixodidae</taxon>
        <taxon>Ixodinae</taxon>
        <taxon>Ixodes</taxon>
    </lineage>
</organism>
<dbReference type="Proteomes" id="UP000805193">
    <property type="component" value="Unassembled WGS sequence"/>
</dbReference>
<protein>
    <submittedName>
        <fullName evidence="1">Uncharacterized protein</fullName>
    </submittedName>
</protein>
<sequence>MVPVCFVSALACALEVAAIDYEETVVWQPDPQHKYVALREVTQGPNLPETAETASVEPKVTAVDNATTGGPKLPASKSQKAEPTAKEAVPPAAAPGVVPPRSPIPEFSFGVWNATDGTVCILAKFQAFFTITYASRGGFQTVTLKMPETAKSKGICASDDQEPVLELTWPVFRFILMFSRTPAVNDKGSWKVSGLEIQFNTNSPFFPGATNPGKRTARTGDNVTLFETPMGESYFCPTPKLVALTDSRGGRKVAVQFKDLRIQAYEFQGTYGPAHRCSQVRMAGVQDPFPQDETVPIVVGSTLAVAAVAVVVGYALYRSVFVRRVDYNTMN</sequence>
<keyword evidence="2" id="KW-1185">Reference proteome</keyword>
<evidence type="ECO:0000313" key="2">
    <source>
        <dbReference type="Proteomes" id="UP000805193"/>
    </source>
</evidence>